<sequence>MNDHYNVTQTLDGQKYIRHEDDADLGVDGVLYIVMILIEVIIILINVTDVGIVATSVVRPLVNSTRRSSTYASTSTLTSRTSITSKVSGRGSFLSLRKVSLLKRQRTTSFTKDTTQGDRDNTLSKTLLYTDLTSVSYRKPLLSALVLIDAILSSLYVVPNSNVFTWAAPTSVCSACGSSC</sequence>
<comment type="caution">
    <text evidence="2">The sequence shown here is derived from an EMBL/GenBank/DDBJ whole genome shotgun (WGS) entry which is preliminary data.</text>
</comment>
<proteinExistence type="predicted"/>
<name>A0A8K1FFN0_PYTOL</name>
<keyword evidence="3" id="KW-1185">Reference proteome</keyword>
<dbReference type="Proteomes" id="UP000794436">
    <property type="component" value="Unassembled WGS sequence"/>
</dbReference>
<keyword evidence="1" id="KW-0812">Transmembrane</keyword>
<feature type="transmembrane region" description="Helical" evidence="1">
    <location>
        <begin position="30"/>
        <end position="58"/>
    </location>
</feature>
<organism evidence="2 3">
    <name type="scientific">Pythium oligandrum</name>
    <name type="common">Mycoparasitic fungus</name>
    <dbReference type="NCBI Taxonomy" id="41045"/>
    <lineage>
        <taxon>Eukaryota</taxon>
        <taxon>Sar</taxon>
        <taxon>Stramenopiles</taxon>
        <taxon>Oomycota</taxon>
        <taxon>Peronosporomycetes</taxon>
        <taxon>Pythiales</taxon>
        <taxon>Pythiaceae</taxon>
        <taxon>Pythium</taxon>
    </lineage>
</organism>
<protein>
    <submittedName>
        <fullName evidence="2">Uncharacterized protein</fullName>
    </submittedName>
</protein>
<gene>
    <name evidence="2" type="ORF">Poli38472_007304</name>
</gene>
<accession>A0A8K1FFN0</accession>
<dbReference type="EMBL" id="SPLM01000110">
    <property type="protein sequence ID" value="TMW59159.1"/>
    <property type="molecule type" value="Genomic_DNA"/>
</dbReference>
<dbReference type="AlphaFoldDB" id="A0A8K1FFN0"/>
<evidence type="ECO:0000313" key="3">
    <source>
        <dbReference type="Proteomes" id="UP000794436"/>
    </source>
</evidence>
<reference evidence="2" key="1">
    <citation type="submission" date="2019-03" db="EMBL/GenBank/DDBJ databases">
        <title>Long read genome sequence of the mycoparasitic Pythium oligandrum ATCC 38472 isolated from sugarbeet rhizosphere.</title>
        <authorList>
            <person name="Gaulin E."/>
        </authorList>
    </citation>
    <scope>NUCLEOTIDE SEQUENCE</scope>
    <source>
        <strain evidence="2">ATCC 38472_TT</strain>
    </source>
</reference>
<evidence type="ECO:0000313" key="2">
    <source>
        <dbReference type="EMBL" id="TMW59159.1"/>
    </source>
</evidence>
<keyword evidence="1" id="KW-0472">Membrane</keyword>
<evidence type="ECO:0000256" key="1">
    <source>
        <dbReference type="SAM" id="Phobius"/>
    </source>
</evidence>
<keyword evidence="1" id="KW-1133">Transmembrane helix</keyword>